<name>A0A918XMG6_9PROT</name>
<dbReference type="EMBL" id="BMZS01000001">
    <property type="protein sequence ID" value="GHD39562.1"/>
    <property type="molecule type" value="Genomic_DNA"/>
</dbReference>
<feature type="region of interest" description="Disordered" evidence="1">
    <location>
        <begin position="46"/>
        <end position="137"/>
    </location>
</feature>
<comment type="caution">
    <text evidence="2">The sequence shown here is derived from an EMBL/GenBank/DDBJ whole genome shotgun (WGS) entry which is preliminary data.</text>
</comment>
<organism evidence="2 3">
    <name type="scientific">Thalassobaculum fulvum</name>
    <dbReference type="NCBI Taxonomy" id="1633335"/>
    <lineage>
        <taxon>Bacteria</taxon>
        <taxon>Pseudomonadati</taxon>
        <taxon>Pseudomonadota</taxon>
        <taxon>Alphaproteobacteria</taxon>
        <taxon>Rhodospirillales</taxon>
        <taxon>Thalassobaculaceae</taxon>
        <taxon>Thalassobaculum</taxon>
    </lineage>
</organism>
<evidence type="ECO:0000256" key="1">
    <source>
        <dbReference type="SAM" id="MobiDB-lite"/>
    </source>
</evidence>
<dbReference type="Gene3D" id="1.20.5.340">
    <property type="match status" value="1"/>
</dbReference>
<dbReference type="RefSeq" id="WP_189986995.1">
    <property type="nucleotide sequence ID" value="NZ_BMZS01000001.1"/>
</dbReference>
<accession>A0A918XMG6</accession>
<evidence type="ECO:0000313" key="2">
    <source>
        <dbReference type="EMBL" id="GHD39562.1"/>
    </source>
</evidence>
<feature type="compositionally biased region" description="Pro residues" evidence="1">
    <location>
        <begin position="121"/>
        <end position="137"/>
    </location>
</feature>
<dbReference type="AlphaFoldDB" id="A0A918XMG6"/>
<gene>
    <name evidence="2" type="ORF">GCM10017083_01540</name>
</gene>
<sequence length="267" mass="28663">MPEGDFMTGASPWSVKGISAEERELAKQAARRAGVPIGQWLSRQIREAAEMERSGRPAGETRFGHPQPGWRDGDGRATGQSGPSPTAAAWRSALSAPPMAAPPMAAPPMAPEMAHPAPVQYAPPPPPAAARPQPPAVEPARVRDLERRVQELRDLETRLAAVEKLERRIGAVAAELSALGARIEDVEKRIDSQAAAVSREIKALGEDVEELRSQPVGGGDAVGSIAASTAPIERAVMRLAERLQRVEELTLPEERAGRGLFARLFRR</sequence>
<evidence type="ECO:0000313" key="3">
    <source>
        <dbReference type="Proteomes" id="UP000630353"/>
    </source>
</evidence>
<dbReference type="Proteomes" id="UP000630353">
    <property type="component" value="Unassembled WGS sequence"/>
</dbReference>
<feature type="compositionally biased region" description="Pro residues" evidence="1">
    <location>
        <begin position="99"/>
        <end position="110"/>
    </location>
</feature>
<proteinExistence type="predicted"/>
<keyword evidence="3" id="KW-1185">Reference proteome</keyword>
<feature type="compositionally biased region" description="Low complexity" evidence="1">
    <location>
        <begin position="111"/>
        <end position="120"/>
    </location>
</feature>
<reference evidence="2" key="2">
    <citation type="submission" date="2020-09" db="EMBL/GenBank/DDBJ databases">
        <authorList>
            <person name="Sun Q."/>
            <person name="Kim S."/>
        </authorList>
    </citation>
    <scope>NUCLEOTIDE SEQUENCE</scope>
    <source>
        <strain evidence="2">KCTC 42651</strain>
    </source>
</reference>
<protein>
    <submittedName>
        <fullName evidence="2">Uncharacterized protein</fullName>
    </submittedName>
</protein>
<reference evidence="2" key="1">
    <citation type="journal article" date="2014" name="Int. J. Syst. Evol. Microbiol.">
        <title>Complete genome sequence of Corynebacterium casei LMG S-19264T (=DSM 44701T), isolated from a smear-ripened cheese.</title>
        <authorList>
            <consortium name="US DOE Joint Genome Institute (JGI-PGF)"/>
            <person name="Walter F."/>
            <person name="Albersmeier A."/>
            <person name="Kalinowski J."/>
            <person name="Ruckert C."/>
        </authorList>
    </citation>
    <scope>NUCLEOTIDE SEQUENCE</scope>
    <source>
        <strain evidence="2">KCTC 42651</strain>
    </source>
</reference>
<feature type="compositionally biased region" description="Basic and acidic residues" evidence="1">
    <location>
        <begin position="46"/>
        <end position="55"/>
    </location>
</feature>